<sequence>MERGPMYNRDEVVEFALRQVIEGGMRPLHAARLAVDKFKRYTPHYICDFVTKHPRYKEFRCGKPAGPGIIPMEVLEGVHKIVTDNPKMPIMTCIQKYKEESGCQFPDESIRGKYRRVMGGADGVKRGRYKTGLDSSDCILDLSIDELVRRGYLSRAKE</sequence>
<organism evidence="1">
    <name type="scientific">Siphoviridae sp. ct4T77</name>
    <dbReference type="NCBI Taxonomy" id="2823563"/>
    <lineage>
        <taxon>Viruses</taxon>
        <taxon>Duplodnaviria</taxon>
        <taxon>Heunggongvirae</taxon>
        <taxon>Uroviricota</taxon>
        <taxon>Caudoviricetes</taxon>
    </lineage>
</organism>
<dbReference type="EMBL" id="BK014659">
    <property type="protein sequence ID" value="DAD66384.1"/>
    <property type="molecule type" value="Genomic_DNA"/>
</dbReference>
<proteinExistence type="predicted"/>
<accession>A0A8S5L8Z4</accession>
<name>A0A8S5L8Z4_9CAUD</name>
<reference evidence="1" key="1">
    <citation type="journal article" date="2021" name="Proc. Natl. Acad. Sci. U.S.A.">
        <title>A Catalog of Tens of Thousands of Viruses from Human Metagenomes Reveals Hidden Associations with Chronic Diseases.</title>
        <authorList>
            <person name="Tisza M.J."/>
            <person name="Buck C.B."/>
        </authorList>
    </citation>
    <scope>NUCLEOTIDE SEQUENCE</scope>
    <source>
        <strain evidence="1">Ct4T77</strain>
    </source>
</reference>
<protein>
    <submittedName>
        <fullName evidence="1">Uncharacterized protein</fullName>
    </submittedName>
</protein>
<evidence type="ECO:0000313" key="1">
    <source>
        <dbReference type="EMBL" id="DAD66384.1"/>
    </source>
</evidence>